<dbReference type="PROSITE" id="PS51257">
    <property type="entry name" value="PROKAR_LIPOPROTEIN"/>
    <property type="match status" value="1"/>
</dbReference>
<keyword evidence="2" id="KW-1185">Reference proteome</keyword>
<reference evidence="2" key="1">
    <citation type="submission" date="2018-11" db="EMBL/GenBank/DDBJ databases">
        <title>Comparative genomics of Parolsenella catena and Libanicoccus massiliensis: Reclassification of Libanicoccus massiliensis as Parolsenella massiliensis comb. nov.</title>
        <authorList>
            <person name="Sakamoto M."/>
            <person name="Ikeyama N."/>
            <person name="Murakami T."/>
            <person name="Mori H."/>
            <person name="Yuki M."/>
            <person name="Ohkuma M."/>
        </authorList>
    </citation>
    <scope>NUCLEOTIDE SEQUENCE [LARGE SCALE GENOMIC DNA]</scope>
    <source>
        <strain evidence="2">JCM 31932</strain>
    </source>
</reference>
<dbReference type="Pfam" id="PF04392">
    <property type="entry name" value="ABC_sub_bind"/>
    <property type="match status" value="1"/>
</dbReference>
<dbReference type="OrthoDB" id="9776955at2"/>
<dbReference type="PROSITE" id="PS51318">
    <property type="entry name" value="TAT"/>
    <property type="match status" value="1"/>
</dbReference>
<dbReference type="PANTHER" id="PTHR35271">
    <property type="entry name" value="ABC TRANSPORTER, SUBSTRATE-BINDING LIPOPROTEIN-RELATED"/>
    <property type="match status" value="1"/>
</dbReference>
<dbReference type="InterPro" id="IPR006311">
    <property type="entry name" value="TAT_signal"/>
</dbReference>
<dbReference type="InterPro" id="IPR028082">
    <property type="entry name" value="Peripla_BP_I"/>
</dbReference>
<sequence length="323" mass="33166">MNSISRRTFLAGSAGAAALALTACGGSGSSDASGDKTYKIGVLQLTQHAALDAANEGFVEALDASGIKYTIDQQNANNDQSACATIASKLVGDGDDLIFAIATPAAQAMAAATSDIPIVGSAITDYAASGLVADNDKPGGNLTGTSDMNPVDDQIAMLQKVLPEAKHIGMLYCTAESNSQLQIEMAEAACDKAGLTTERFTVSSSNEIQSVVESMVGKVDAGYSPTDNTIAAAAAQVGQIAKEGKLPFITGEENMCMGMGICTVSIDYKELGKMAGEMAVKILKGEDTPANMAIETETGDQLQTIKNEEMAEALGIDLSVLDA</sequence>
<evidence type="ECO:0000313" key="2">
    <source>
        <dbReference type="Proteomes" id="UP000273154"/>
    </source>
</evidence>
<dbReference type="InterPro" id="IPR007487">
    <property type="entry name" value="ABC_transpt-TYRBP-like"/>
</dbReference>
<dbReference type="PANTHER" id="PTHR35271:SF1">
    <property type="entry name" value="ABC TRANSPORTER, SUBSTRATE-BINDING LIPOPROTEIN"/>
    <property type="match status" value="1"/>
</dbReference>
<dbReference type="RefSeq" id="WP_126422909.1">
    <property type="nucleotide sequence ID" value="NZ_AP019367.1"/>
</dbReference>
<dbReference type="EMBL" id="AP019367">
    <property type="protein sequence ID" value="BBH50795.1"/>
    <property type="molecule type" value="Genomic_DNA"/>
</dbReference>
<dbReference type="SUPFAM" id="SSF53822">
    <property type="entry name" value="Periplasmic binding protein-like I"/>
    <property type="match status" value="1"/>
</dbReference>
<proteinExistence type="predicted"/>
<dbReference type="GeneID" id="88849526"/>
<organism evidence="1 2">
    <name type="scientific">Parolsenella catena</name>
    <dbReference type="NCBI Taxonomy" id="2003188"/>
    <lineage>
        <taxon>Bacteria</taxon>
        <taxon>Bacillati</taxon>
        <taxon>Actinomycetota</taxon>
        <taxon>Coriobacteriia</taxon>
        <taxon>Coriobacteriales</taxon>
        <taxon>Atopobiaceae</taxon>
        <taxon>Parolsenella</taxon>
    </lineage>
</organism>
<dbReference type="CDD" id="cd06325">
    <property type="entry name" value="PBP1_ABC_unchar_transporter"/>
    <property type="match status" value="1"/>
</dbReference>
<name>A0A3G9KB31_9ACTN</name>
<accession>A0A3G9KB31</accession>
<dbReference type="Gene3D" id="3.40.50.2300">
    <property type="match status" value="2"/>
</dbReference>
<evidence type="ECO:0000313" key="1">
    <source>
        <dbReference type="EMBL" id="BBH50795.1"/>
    </source>
</evidence>
<gene>
    <name evidence="1" type="ORF">Pcatena_13820</name>
</gene>
<dbReference type="KEGG" id="pcat:Pcatena_13820"/>
<dbReference type="AlphaFoldDB" id="A0A3G9KB31"/>
<dbReference type="Proteomes" id="UP000273154">
    <property type="component" value="Chromosome"/>
</dbReference>
<protein>
    <submittedName>
        <fullName evidence="1">ABC transporter substrate-binding protein</fullName>
    </submittedName>
</protein>